<organism evidence="1">
    <name type="scientific">marine sediment metagenome</name>
    <dbReference type="NCBI Taxonomy" id="412755"/>
    <lineage>
        <taxon>unclassified sequences</taxon>
        <taxon>metagenomes</taxon>
        <taxon>ecological metagenomes</taxon>
    </lineage>
</organism>
<feature type="non-terminal residue" evidence="1">
    <location>
        <position position="1"/>
    </location>
</feature>
<accession>X1C8C3</accession>
<proteinExistence type="predicted"/>
<evidence type="ECO:0000313" key="1">
    <source>
        <dbReference type="EMBL" id="GAG89517.1"/>
    </source>
</evidence>
<protein>
    <submittedName>
        <fullName evidence="1">Uncharacterized protein</fullName>
    </submittedName>
</protein>
<sequence length="239" mass="28012">LCFNWEAKGEILRRGSDFFWTVHFVNEAHHWAFESMIIDGFTRRNLTRLIQTELIRGNYKVAEKYIDLLGSAMFQKKIANHYALFLDDREAMQNDPELGPRLNTHMTEDFFSEGMDLEINLRSLIANEPFNLRAYDYLMALLLLEKKIDQVREALPGYLRASGGIVPSLLDEGLLVYQITHREEDISPLQVSPSAIQRFDDYTRVLRQYRDQNEAARILYPTFGNSFWFYLNFVSLPNQ</sequence>
<dbReference type="Pfam" id="PF19529">
    <property type="entry name" value="DUF6057"/>
    <property type="match status" value="1"/>
</dbReference>
<dbReference type="AlphaFoldDB" id="X1C8C3"/>
<dbReference type="InterPro" id="IPR045692">
    <property type="entry name" value="DUF6057"/>
</dbReference>
<reference evidence="1" key="1">
    <citation type="journal article" date="2014" name="Front. Microbiol.">
        <title>High frequency of phylogenetically diverse reductive dehalogenase-homologous genes in deep subseafloor sedimentary metagenomes.</title>
        <authorList>
            <person name="Kawai M."/>
            <person name="Futagami T."/>
            <person name="Toyoda A."/>
            <person name="Takaki Y."/>
            <person name="Nishi S."/>
            <person name="Hori S."/>
            <person name="Arai W."/>
            <person name="Tsubouchi T."/>
            <person name="Morono Y."/>
            <person name="Uchiyama I."/>
            <person name="Ito T."/>
            <person name="Fujiyama A."/>
            <person name="Inagaki F."/>
            <person name="Takami H."/>
        </authorList>
    </citation>
    <scope>NUCLEOTIDE SEQUENCE</scope>
    <source>
        <strain evidence="1">Expedition CK06-06</strain>
    </source>
</reference>
<dbReference type="EMBL" id="BART01013254">
    <property type="protein sequence ID" value="GAG89517.1"/>
    <property type="molecule type" value="Genomic_DNA"/>
</dbReference>
<gene>
    <name evidence="1" type="ORF">S01H4_27212</name>
</gene>
<name>X1C8C3_9ZZZZ</name>
<comment type="caution">
    <text evidence="1">The sequence shown here is derived from an EMBL/GenBank/DDBJ whole genome shotgun (WGS) entry which is preliminary data.</text>
</comment>